<dbReference type="PANTHER" id="PTHR30383">
    <property type="entry name" value="THIOESTERASE 1/PROTEASE 1/LYSOPHOSPHOLIPASE L1"/>
    <property type="match status" value="1"/>
</dbReference>
<dbReference type="AlphaFoldDB" id="A0A423W415"/>
<comment type="caution">
    <text evidence="4">The sequence shown here is derived from an EMBL/GenBank/DDBJ whole genome shotgun (WGS) entry which is preliminary data.</text>
</comment>
<keyword evidence="2" id="KW-0472">Membrane</keyword>
<keyword evidence="2" id="KW-1133">Transmembrane helix</keyword>
<feature type="domain" description="SGNH hydrolase-type esterase" evidence="3">
    <location>
        <begin position="207"/>
        <end position="408"/>
    </location>
</feature>
<evidence type="ECO:0000259" key="3">
    <source>
        <dbReference type="Pfam" id="PF13472"/>
    </source>
</evidence>
<dbReference type="Proteomes" id="UP000283895">
    <property type="component" value="Unassembled WGS sequence"/>
</dbReference>
<gene>
    <name evidence="4" type="ORF">VMCG_07035</name>
</gene>
<dbReference type="Gene3D" id="3.40.50.1110">
    <property type="entry name" value="SGNH hydrolase"/>
    <property type="match status" value="1"/>
</dbReference>
<organism evidence="4 5">
    <name type="scientific">Cytospora schulzeri</name>
    <dbReference type="NCBI Taxonomy" id="448051"/>
    <lineage>
        <taxon>Eukaryota</taxon>
        <taxon>Fungi</taxon>
        <taxon>Dikarya</taxon>
        <taxon>Ascomycota</taxon>
        <taxon>Pezizomycotina</taxon>
        <taxon>Sordariomycetes</taxon>
        <taxon>Sordariomycetidae</taxon>
        <taxon>Diaporthales</taxon>
        <taxon>Cytosporaceae</taxon>
        <taxon>Cytospora</taxon>
    </lineage>
</organism>
<feature type="transmembrane region" description="Helical" evidence="2">
    <location>
        <begin position="65"/>
        <end position="88"/>
    </location>
</feature>
<dbReference type="GO" id="GO:0004622">
    <property type="term" value="F:phosphatidylcholine lysophospholipase activity"/>
    <property type="evidence" value="ECO:0007669"/>
    <property type="project" value="TreeGrafter"/>
</dbReference>
<dbReference type="EMBL" id="LKEA01000027">
    <property type="protein sequence ID" value="ROV98060.1"/>
    <property type="molecule type" value="Genomic_DNA"/>
</dbReference>
<name>A0A423W415_9PEZI</name>
<feature type="region of interest" description="Disordered" evidence="1">
    <location>
        <begin position="96"/>
        <end position="202"/>
    </location>
</feature>
<dbReference type="CDD" id="cd01833">
    <property type="entry name" value="XynB_like"/>
    <property type="match status" value="1"/>
</dbReference>
<dbReference type="InterPro" id="IPR051532">
    <property type="entry name" value="Ester_Hydrolysis_Enzymes"/>
</dbReference>
<feature type="compositionally biased region" description="Low complexity" evidence="1">
    <location>
        <begin position="102"/>
        <end position="192"/>
    </location>
</feature>
<dbReference type="SUPFAM" id="SSF52266">
    <property type="entry name" value="SGNH hydrolase"/>
    <property type="match status" value="1"/>
</dbReference>
<proteinExistence type="predicted"/>
<dbReference type="Pfam" id="PF13472">
    <property type="entry name" value="Lipase_GDSL_2"/>
    <property type="match status" value="1"/>
</dbReference>
<dbReference type="PANTHER" id="PTHR30383:SF31">
    <property type="entry name" value="SGNH HYDROLASE-TYPE ESTERASE DOMAIN-CONTAINING PROTEIN-RELATED"/>
    <property type="match status" value="1"/>
</dbReference>
<evidence type="ECO:0000256" key="1">
    <source>
        <dbReference type="SAM" id="MobiDB-lite"/>
    </source>
</evidence>
<evidence type="ECO:0000313" key="4">
    <source>
        <dbReference type="EMBL" id="ROV98060.1"/>
    </source>
</evidence>
<dbReference type="InterPro" id="IPR013830">
    <property type="entry name" value="SGNH_hydro"/>
</dbReference>
<dbReference type="InterPro" id="IPR036514">
    <property type="entry name" value="SGNH_hydro_sf"/>
</dbReference>
<protein>
    <recommendedName>
        <fullName evidence="3">SGNH hydrolase-type esterase domain-containing protein</fullName>
    </recommendedName>
</protein>
<dbReference type="OrthoDB" id="6123at2759"/>
<feature type="region of interest" description="Disordered" evidence="1">
    <location>
        <begin position="1"/>
        <end position="38"/>
    </location>
</feature>
<evidence type="ECO:0000256" key="2">
    <source>
        <dbReference type="SAM" id="Phobius"/>
    </source>
</evidence>
<evidence type="ECO:0000313" key="5">
    <source>
        <dbReference type="Proteomes" id="UP000283895"/>
    </source>
</evidence>
<feature type="compositionally biased region" description="Low complexity" evidence="1">
    <location>
        <begin position="26"/>
        <end position="36"/>
    </location>
</feature>
<keyword evidence="2" id="KW-0812">Transmembrane</keyword>
<accession>A0A423W415</accession>
<keyword evidence="5" id="KW-1185">Reference proteome</keyword>
<sequence>MSSQGAVQPFKGPPLTTVSHDITPASPHSSQQSSCKSHQELLLPQAGVSRFSRLNPRIWSRKARIITLAVFALVIVALIPSLAVPLTLDAHHSSVQTNHTGTQQPEQMQPTQQPQQTQSTQQPEQAQSTQQSQQTQSTQQPQQTQSTQQPQQAQSTQQSQQTQSTQQPQQTQSTQQPQQTQSTQQPQQTQQPLPANISTTPLRIMPLGASITYGMRSTDGNGYRADLLDLLQQQGGNPDVTYVGSRNNGTMPSNAVEGWPGDRIDMLIPRARDAVPRFLPNVILVNVGTNDCVQDFDVDSTTQQSTVEPDLTSDAAYNIGSRMRVLVEDLLGWSPNVTVVVSTLINNQIPATQTRIDDANEQFRKVVREMQSQGKSSVVLAEMTSEAGGPDMNMMADETHPTDAGYALMANCWYAALVEAGQKGIIVQPQ</sequence>
<dbReference type="STRING" id="356882.A0A423W415"/>
<reference evidence="4 5" key="1">
    <citation type="submission" date="2015-09" db="EMBL/GenBank/DDBJ databases">
        <title>Host preference determinants of Valsa canker pathogens revealed by comparative genomics.</title>
        <authorList>
            <person name="Yin Z."/>
            <person name="Huang L."/>
        </authorList>
    </citation>
    <scope>NUCLEOTIDE SEQUENCE [LARGE SCALE GENOMIC DNA]</scope>
    <source>
        <strain evidence="4 5">03-1</strain>
    </source>
</reference>